<dbReference type="PRINTS" id="PR00412">
    <property type="entry name" value="EPOXHYDRLASE"/>
</dbReference>
<organism evidence="3">
    <name type="scientific">marine metagenome</name>
    <dbReference type="NCBI Taxonomy" id="408172"/>
    <lineage>
        <taxon>unclassified sequences</taxon>
        <taxon>metagenomes</taxon>
        <taxon>ecological metagenomes</taxon>
    </lineage>
</organism>
<dbReference type="InterPro" id="IPR000073">
    <property type="entry name" value="AB_hydrolase_1"/>
</dbReference>
<gene>
    <name evidence="3" type="ORF">METZ01_LOCUS25232</name>
</gene>
<dbReference type="Pfam" id="PF00561">
    <property type="entry name" value="Abhydrolase_1"/>
    <property type="match status" value="1"/>
</dbReference>
<dbReference type="SUPFAM" id="SSF53474">
    <property type="entry name" value="alpha/beta-Hydrolases"/>
    <property type="match status" value="1"/>
</dbReference>
<protein>
    <recommendedName>
        <fullName evidence="2">AB hydrolase-1 domain-containing protein</fullName>
    </recommendedName>
</protein>
<dbReference type="PANTHER" id="PTHR43329">
    <property type="entry name" value="EPOXIDE HYDROLASE"/>
    <property type="match status" value="1"/>
</dbReference>
<feature type="non-terminal residue" evidence="3">
    <location>
        <position position="1"/>
    </location>
</feature>
<feature type="domain" description="AB hydrolase-1" evidence="2">
    <location>
        <begin position="27"/>
        <end position="300"/>
    </location>
</feature>
<proteinExistence type="predicted"/>
<evidence type="ECO:0000256" key="1">
    <source>
        <dbReference type="ARBA" id="ARBA00022801"/>
    </source>
</evidence>
<dbReference type="EMBL" id="UINC01001150">
    <property type="protein sequence ID" value="SUZ72378.1"/>
    <property type="molecule type" value="Genomic_DNA"/>
</dbReference>
<evidence type="ECO:0000313" key="3">
    <source>
        <dbReference type="EMBL" id="SUZ72378.1"/>
    </source>
</evidence>
<reference evidence="3" key="1">
    <citation type="submission" date="2018-05" db="EMBL/GenBank/DDBJ databases">
        <authorList>
            <person name="Lanie J.A."/>
            <person name="Ng W.-L."/>
            <person name="Kazmierczak K.M."/>
            <person name="Andrzejewski T.M."/>
            <person name="Davidsen T.M."/>
            <person name="Wayne K.J."/>
            <person name="Tettelin H."/>
            <person name="Glass J.I."/>
            <person name="Rusch D."/>
            <person name="Podicherti R."/>
            <person name="Tsui H.-C.T."/>
            <person name="Winkler M.E."/>
        </authorList>
    </citation>
    <scope>NUCLEOTIDE SEQUENCE</scope>
</reference>
<accession>A0A381Q0E6</accession>
<evidence type="ECO:0000259" key="2">
    <source>
        <dbReference type="Pfam" id="PF00561"/>
    </source>
</evidence>
<dbReference type="Gene3D" id="3.40.50.1820">
    <property type="entry name" value="alpha/beta hydrolase"/>
    <property type="match status" value="1"/>
</dbReference>
<dbReference type="GO" id="GO:0016787">
    <property type="term" value="F:hydrolase activity"/>
    <property type="evidence" value="ECO:0007669"/>
    <property type="project" value="UniProtKB-KW"/>
</dbReference>
<dbReference type="InterPro" id="IPR000639">
    <property type="entry name" value="Epox_hydrolase-like"/>
</dbReference>
<keyword evidence="1" id="KW-0378">Hydrolase</keyword>
<dbReference type="InterPro" id="IPR029058">
    <property type="entry name" value="AB_hydrolase_fold"/>
</dbReference>
<sequence>VGLTDRHFEIIETNGVKLRCVVEGDGPLIILLHGWPQCWYLWRHQIDPLLNQGWKVCVPDQRGYGYSDCPPEISDYRVRELAADVDGLATALGYEEYALMIHDWGALVGWNVALLYPERVRAVVGMSVPYGRNLDPAWCTQEFWGDNFFYWAFFCENVGGAEAHLEADIRTSLLTLHISASGDSGSRVSPAGKKTMLEASPAPPAELPPWMTPEDLDYYVGAYNNSGFRGGLNWYRNIPTFLEDTSELEGRKIAQPCIFITGSEDPVRQMTGGRTGQEHFEDLRSVHVIDGPGHWVQLEAVEETNAIVLEFLSHFV</sequence>
<name>A0A381Q0E6_9ZZZZ</name>
<dbReference type="AlphaFoldDB" id="A0A381Q0E6"/>